<evidence type="ECO:0000313" key="2">
    <source>
        <dbReference type="Proteomes" id="UP000008037"/>
    </source>
</evidence>
<dbReference type="KEGG" id="nga:Ngar_c19200"/>
<reference evidence="1 2" key="1">
    <citation type="journal article" date="2012" name="Environ. Microbiol.">
        <title>The genome of the ammonia-oxidizing Candidatus Nitrososphaera gargensis: insights into metabolic versatility and environmental adaptations.</title>
        <authorList>
            <person name="Spang A."/>
            <person name="Poehlein A."/>
            <person name="Offre P."/>
            <person name="Zumbragel S."/>
            <person name="Haider S."/>
            <person name="Rychlik N."/>
            <person name="Nowka B."/>
            <person name="Schmeisser C."/>
            <person name="Lebedeva E.V."/>
            <person name="Rattei T."/>
            <person name="Bohm C."/>
            <person name="Schmid M."/>
            <person name="Galushko A."/>
            <person name="Hatzenpichler R."/>
            <person name="Weinmaier T."/>
            <person name="Daniel R."/>
            <person name="Schleper C."/>
            <person name="Spieck E."/>
            <person name="Streit W."/>
            <person name="Wagner M."/>
        </authorList>
    </citation>
    <scope>NUCLEOTIDE SEQUENCE [LARGE SCALE GENOMIC DNA]</scope>
    <source>
        <strain evidence="2">Ga9.2</strain>
    </source>
</reference>
<gene>
    <name evidence="1" type="ordered locus">Ngar_c19200</name>
</gene>
<dbReference type="InParanoid" id="K0IKD6"/>
<proteinExistence type="predicted"/>
<dbReference type="HOGENOM" id="CLU_159744_0_0_2"/>
<evidence type="ECO:0000313" key="1">
    <source>
        <dbReference type="EMBL" id="AFU58852.1"/>
    </source>
</evidence>
<dbReference type="EMBL" id="CP002408">
    <property type="protein sequence ID" value="AFU58852.1"/>
    <property type="molecule type" value="Genomic_DNA"/>
</dbReference>
<dbReference type="BioCyc" id="CNIT1237085:G1324-1918-MONOMER"/>
<name>K0IKD6_NITGG</name>
<sequence>MPEHCSTKVDGQECQLAPSYVVSVKSNEGDDEYMLAVVCEEHKNGIEARLLAMQKENRVPQGKIHFQPVKAVVTDCVMGMNEDYIDLELKRGIASDRKLVD</sequence>
<protein>
    <submittedName>
        <fullName evidence="1">Uncharacterized protein</fullName>
    </submittedName>
</protein>
<dbReference type="AlphaFoldDB" id="K0IKD6"/>
<dbReference type="Proteomes" id="UP000008037">
    <property type="component" value="Chromosome"/>
</dbReference>
<organism evidence="1 2">
    <name type="scientific">Nitrososphaera gargensis (strain Ga9.2)</name>
    <dbReference type="NCBI Taxonomy" id="1237085"/>
    <lineage>
        <taxon>Archaea</taxon>
        <taxon>Nitrososphaerota</taxon>
        <taxon>Nitrososphaeria</taxon>
        <taxon>Nitrososphaerales</taxon>
        <taxon>Nitrososphaeraceae</taxon>
        <taxon>Nitrososphaera</taxon>
    </lineage>
</organism>
<keyword evidence="2" id="KW-1185">Reference proteome</keyword>
<accession>K0IKD6</accession>